<feature type="domain" description="Helicase C-terminal" evidence="7">
    <location>
        <begin position="570"/>
        <end position="726"/>
    </location>
</feature>
<dbReference type="Pfam" id="PF00271">
    <property type="entry name" value="Helicase_C"/>
    <property type="match status" value="1"/>
</dbReference>
<protein>
    <recommendedName>
        <fullName evidence="10">DNA repair and recombination protein RAD54B</fullName>
    </recommendedName>
</protein>
<gene>
    <name evidence="8" type="ORF">NEMVEDRAFT_v1g209299</name>
</gene>
<dbReference type="PANTHER" id="PTHR45629">
    <property type="entry name" value="SNF2/RAD54 FAMILY MEMBER"/>
    <property type="match status" value="1"/>
</dbReference>
<proteinExistence type="predicted"/>
<dbReference type="InterPro" id="IPR000330">
    <property type="entry name" value="SNF2_N"/>
</dbReference>
<sequence>MKHILFPTFEKVNLISLLFFKPSYNGTVLQRSIQEINPYTVTKQPNEEETVTKYYSVVWCKMSKKKHKKWDGDGIIAVRGRSLSLKDLEGKEIAKGSGYKTAELQILQEGHTLCAGGKELEIMGSISSEDYLSGKCFQSTASVSSSIVAPLTAVSKSFVNPAKHKSSKTGPTKSAALSRMTPRHSIDAPNALALPRPSASHQLANNKSVQPLVDVVVDPHLGQHLRPHQRDGVLFLYECVMGLRNFNGNGAILADEMGLGKTLQCIALIWTLHKQGPYGGQPVCNRILIITPGSLVKNWCAEFRKWLGNERMRVFPVTSDMRVKEFIISPIYPVLIISYEMFIRSQDDIMNIKFDLFICDEAHRLKNSAIKTTTLISGLKTRRRVLLTGTPIQNDLKEFHTLIELCNPGVLGTLFRRVYEQPIVNGQQPGATSEDKLLGQTRASELNRLTRLFFLRRTSEINEKYLPPKVEMVVFCRPAHLQVTLYRHLLTSRFLRGCLRASCPSSTHLECIGALKKLCNHPTLLYSASQGANTLGDEDQVSLYDGLLKLFPECNDASELSIAQSGKLTVLNSMLEEIHCTGERVVLVSNYSQTLDILQKLCTVKKYRYLRLDGSTPTAKRQSLVERFNAKHCQDFVFLLSSKAGGVGLNLIGASRLILYDIDWNPANDLQAMARVWRDGQRRRVVIYRLLTTGTIEEKIYQRQTTKQGLSGAVADDRKQVKVDFSQEDVKDLFTLDELTVCSTHDLLQCQRCNRVQQAEKEPDPSCVQTMTRACQLGMPPTEKKMNVSIAELMKWQHFPSPLCLTELCDDAILRAEDHITFVFRNEVNEDGTSRP</sequence>
<dbReference type="GO" id="GO:0016787">
    <property type="term" value="F:hydrolase activity"/>
    <property type="evidence" value="ECO:0007669"/>
    <property type="project" value="UniProtKB-KW"/>
</dbReference>
<dbReference type="Pfam" id="PF00176">
    <property type="entry name" value="SNF2-rel_dom"/>
    <property type="match status" value="1"/>
</dbReference>
<reference evidence="8 9" key="1">
    <citation type="journal article" date="2007" name="Science">
        <title>Sea anemone genome reveals ancestral eumetazoan gene repertoire and genomic organization.</title>
        <authorList>
            <person name="Putnam N.H."/>
            <person name="Srivastava M."/>
            <person name="Hellsten U."/>
            <person name="Dirks B."/>
            <person name="Chapman J."/>
            <person name="Salamov A."/>
            <person name="Terry A."/>
            <person name="Shapiro H."/>
            <person name="Lindquist E."/>
            <person name="Kapitonov V.V."/>
            <person name="Jurka J."/>
            <person name="Genikhovich G."/>
            <person name="Grigoriev I.V."/>
            <person name="Lucas S.M."/>
            <person name="Steele R.E."/>
            <person name="Finnerty J.R."/>
            <person name="Technau U."/>
            <person name="Martindale M.Q."/>
            <person name="Rokhsar D.S."/>
        </authorList>
    </citation>
    <scope>NUCLEOTIDE SEQUENCE [LARGE SCALE GENOMIC DNA]</scope>
    <source>
        <strain evidence="9">CH2 X CH6</strain>
    </source>
</reference>
<accession>A7SAK4</accession>
<dbReference type="HOGENOM" id="CLU_000315_10_1_1"/>
<keyword evidence="9" id="KW-1185">Reference proteome</keyword>
<dbReference type="InParanoid" id="A7SAK4"/>
<dbReference type="PROSITE" id="PS51192">
    <property type="entry name" value="HELICASE_ATP_BIND_1"/>
    <property type="match status" value="1"/>
</dbReference>
<dbReference type="Gene3D" id="3.40.50.300">
    <property type="entry name" value="P-loop containing nucleotide triphosphate hydrolases"/>
    <property type="match status" value="1"/>
</dbReference>
<dbReference type="Gene3D" id="3.40.50.10810">
    <property type="entry name" value="Tandem AAA-ATPase domain"/>
    <property type="match status" value="1"/>
</dbReference>
<dbReference type="InterPro" id="IPR050496">
    <property type="entry name" value="SNF2_RAD54_helicase_repair"/>
</dbReference>
<dbReference type="GO" id="GO:0015616">
    <property type="term" value="F:DNA translocase activity"/>
    <property type="evidence" value="ECO:0000318"/>
    <property type="project" value="GO_Central"/>
</dbReference>
<dbReference type="OMA" id="KCQTHEL"/>
<evidence type="ECO:0000313" key="9">
    <source>
        <dbReference type="Proteomes" id="UP000001593"/>
    </source>
</evidence>
<dbReference type="GO" id="GO:0007131">
    <property type="term" value="P:reciprocal meiotic recombination"/>
    <property type="evidence" value="ECO:0000318"/>
    <property type="project" value="GO_Central"/>
</dbReference>
<dbReference type="PROSITE" id="PS51194">
    <property type="entry name" value="HELICASE_CTER"/>
    <property type="match status" value="1"/>
</dbReference>
<dbReference type="GO" id="GO:0005524">
    <property type="term" value="F:ATP binding"/>
    <property type="evidence" value="ECO:0007669"/>
    <property type="project" value="UniProtKB-KW"/>
</dbReference>
<keyword evidence="4" id="KW-0067">ATP-binding</keyword>
<dbReference type="Proteomes" id="UP000001593">
    <property type="component" value="Unassembled WGS sequence"/>
</dbReference>
<dbReference type="STRING" id="45351.A7SAK4"/>
<keyword evidence="2" id="KW-0378">Hydrolase</keyword>
<dbReference type="InterPro" id="IPR027417">
    <property type="entry name" value="P-loop_NTPase"/>
</dbReference>
<dbReference type="PANTHER" id="PTHR45629:SF7">
    <property type="entry name" value="DNA EXCISION REPAIR PROTEIN ERCC-6-RELATED"/>
    <property type="match status" value="1"/>
</dbReference>
<dbReference type="InterPro" id="IPR038718">
    <property type="entry name" value="SNF2-like_sf"/>
</dbReference>
<evidence type="ECO:0000256" key="3">
    <source>
        <dbReference type="ARBA" id="ARBA00022806"/>
    </source>
</evidence>
<dbReference type="Gene3D" id="1.20.120.850">
    <property type="entry name" value="SWI2/SNF2 ATPases, N-terminal domain"/>
    <property type="match status" value="1"/>
</dbReference>
<name>A7SAK4_NEMVE</name>
<dbReference type="SMART" id="SM00487">
    <property type="entry name" value="DEXDc"/>
    <property type="match status" value="1"/>
</dbReference>
<evidence type="ECO:0000256" key="1">
    <source>
        <dbReference type="ARBA" id="ARBA00022741"/>
    </source>
</evidence>
<dbReference type="AlphaFoldDB" id="A7SAK4"/>
<feature type="region of interest" description="Disordered" evidence="5">
    <location>
        <begin position="159"/>
        <end position="181"/>
    </location>
</feature>
<dbReference type="CDD" id="cd18793">
    <property type="entry name" value="SF2_C_SNF"/>
    <property type="match status" value="1"/>
</dbReference>
<feature type="domain" description="Helicase ATP-binding" evidence="6">
    <location>
        <begin position="242"/>
        <end position="409"/>
    </location>
</feature>
<dbReference type="EMBL" id="DS469609">
    <property type="protein sequence ID" value="EDO39293.1"/>
    <property type="molecule type" value="Genomic_DNA"/>
</dbReference>
<evidence type="ECO:0000259" key="7">
    <source>
        <dbReference type="PROSITE" id="PS51194"/>
    </source>
</evidence>
<evidence type="ECO:0000256" key="4">
    <source>
        <dbReference type="ARBA" id="ARBA00022840"/>
    </source>
</evidence>
<dbReference type="InterPro" id="IPR014001">
    <property type="entry name" value="Helicase_ATP-bd"/>
</dbReference>
<evidence type="ECO:0000256" key="5">
    <source>
        <dbReference type="SAM" id="MobiDB-lite"/>
    </source>
</evidence>
<dbReference type="SUPFAM" id="SSF52540">
    <property type="entry name" value="P-loop containing nucleoside triphosphate hydrolases"/>
    <property type="match status" value="2"/>
</dbReference>
<evidence type="ECO:0000259" key="6">
    <source>
        <dbReference type="PROSITE" id="PS51192"/>
    </source>
</evidence>
<keyword evidence="3" id="KW-0347">Helicase</keyword>
<dbReference type="GO" id="GO:0000724">
    <property type="term" value="P:double-strand break repair via homologous recombination"/>
    <property type="evidence" value="ECO:0000318"/>
    <property type="project" value="GO_Central"/>
</dbReference>
<dbReference type="InterPro" id="IPR049730">
    <property type="entry name" value="SNF2/RAD54-like_C"/>
</dbReference>
<evidence type="ECO:0000313" key="8">
    <source>
        <dbReference type="EMBL" id="EDO39293.1"/>
    </source>
</evidence>
<dbReference type="PhylomeDB" id="A7SAK4"/>
<organism evidence="8 9">
    <name type="scientific">Nematostella vectensis</name>
    <name type="common">Starlet sea anemone</name>
    <dbReference type="NCBI Taxonomy" id="45351"/>
    <lineage>
        <taxon>Eukaryota</taxon>
        <taxon>Metazoa</taxon>
        <taxon>Cnidaria</taxon>
        <taxon>Anthozoa</taxon>
        <taxon>Hexacorallia</taxon>
        <taxon>Actiniaria</taxon>
        <taxon>Edwardsiidae</taxon>
        <taxon>Nematostella</taxon>
    </lineage>
</organism>
<dbReference type="FunCoup" id="A7SAK4">
    <property type="interactions" value="97"/>
</dbReference>
<evidence type="ECO:0008006" key="10">
    <source>
        <dbReference type="Google" id="ProtNLM"/>
    </source>
</evidence>
<dbReference type="FunFam" id="3.40.50.10810:FF:000020">
    <property type="entry name" value="DNA repair and recombination protein RAD54B"/>
    <property type="match status" value="1"/>
</dbReference>
<dbReference type="GO" id="GO:0005634">
    <property type="term" value="C:nucleus"/>
    <property type="evidence" value="ECO:0000318"/>
    <property type="project" value="GO_Central"/>
</dbReference>
<keyword evidence="1" id="KW-0547">Nucleotide-binding</keyword>
<dbReference type="GO" id="GO:0004386">
    <property type="term" value="F:helicase activity"/>
    <property type="evidence" value="ECO:0007669"/>
    <property type="project" value="UniProtKB-KW"/>
</dbReference>
<evidence type="ECO:0000256" key="2">
    <source>
        <dbReference type="ARBA" id="ARBA00022801"/>
    </source>
</evidence>
<dbReference type="eggNOG" id="KOG0390">
    <property type="taxonomic scope" value="Eukaryota"/>
</dbReference>
<dbReference type="SMART" id="SM00490">
    <property type="entry name" value="HELICc"/>
    <property type="match status" value="1"/>
</dbReference>
<dbReference type="InterPro" id="IPR001650">
    <property type="entry name" value="Helicase_C-like"/>
</dbReference>
<dbReference type="FunFam" id="3.40.50.300:FF:000332">
    <property type="entry name" value="DNA repair and recombination protein RAD54-like"/>
    <property type="match status" value="1"/>
</dbReference>